<sequence>MTTQTINTFETLDFEALANVEGGKVNWDRLSSSASGAAEGIYFCAASGAPLFTLAPYAIVGCGVVGAGLGYAFPH</sequence>
<proteinExistence type="predicted"/>
<keyword evidence="1" id="KW-0472">Membrane</keyword>
<protein>
    <submittedName>
        <fullName evidence="2">ComC/BlpC family peptide pheromone/bacteriocin</fullName>
    </submittedName>
</protein>
<evidence type="ECO:0000313" key="3">
    <source>
        <dbReference type="EMBL" id="QGU81218.1"/>
    </source>
</evidence>
<name>A0A2W1IAG9_STRSL</name>
<feature type="transmembrane region" description="Helical" evidence="1">
    <location>
        <begin position="54"/>
        <end position="73"/>
    </location>
</feature>
<gene>
    <name evidence="3" type="ORF">BSR19_08855</name>
    <name evidence="2" type="ORF">CKU37_07835</name>
</gene>
<evidence type="ECO:0000313" key="2">
    <source>
        <dbReference type="EMBL" id="PZD55895.1"/>
    </source>
</evidence>
<dbReference type="GO" id="GO:0042742">
    <property type="term" value="P:defense response to bacterium"/>
    <property type="evidence" value="ECO:0007669"/>
    <property type="project" value="InterPro"/>
</dbReference>
<reference evidence="2 4" key="2">
    <citation type="submission" date="2017-08" db="EMBL/GenBank/DDBJ databases">
        <title>Streptococcus salivarius strain HS0302 Genome.</title>
        <authorList>
            <person name="Smith J."/>
            <person name="Deng P."/>
            <person name="Geng M."/>
        </authorList>
    </citation>
    <scope>NUCLEOTIDE SEQUENCE [LARGE SCALE GENOMIC DNA]</scope>
    <source>
        <strain evidence="2 4">HS0302</strain>
    </source>
</reference>
<dbReference type="Proteomes" id="UP000422997">
    <property type="component" value="Chromosome"/>
</dbReference>
<dbReference type="Proteomes" id="UP000248776">
    <property type="component" value="Unassembled WGS sequence"/>
</dbReference>
<dbReference type="RefSeq" id="WP_073686171.1">
    <property type="nucleotide sequence ID" value="NZ_CACRUJ010000006.1"/>
</dbReference>
<dbReference type="AlphaFoldDB" id="A0A2W1IAG9"/>
<evidence type="ECO:0000256" key="1">
    <source>
        <dbReference type="SAM" id="Phobius"/>
    </source>
</evidence>
<organism evidence="2 4">
    <name type="scientific">Streptococcus salivarius</name>
    <dbReference type="NCBI Taxonomy" id="1304"/>
    <lineage>
        <taxon>Bacteria</taxon>
        <taxon>Bacillati</taxon>
        <taxon>Bacillota</taxon>
        <taxon>Bacilli</taxon>
        <taxon>Lactobacillales</taxon>
        <taxon>Streptococcaceae</taxon>
        <taxon>Streptococcus</taxon>
    </lineage>
</organism>
<reference evidence="3 5" key="1">
    <citation type="submission" date="2016-11" db="EMBL/GenBank/DDBJ databases">
        <title>The potential of Streptococcus salivarius to inhibit the production of volatile sulphur compounds in the oral cavity.</title>
        <authorList>
            <person name="Sun L."/>
            <person name="Li Z."/>
            <person name="Jin D."/>
            <person name="Zhao H."/>
        </authorList>
    </citation>
    <scope>NUCLEOTIDE SEQUENCE [LARGE SCALE GENOMIC DNA]</scope>
    <source>
        <strain evidence="3 5">ICDC2</strain>
    </source>
</reference>
<dbReference type="Pfam" id="PF10439">
    <property type="entry name" value="Bacteriocin_IIc"/>
    <property type="match status" value="1"/>
</dbReference>
<dbReference type="EMBL" id="CP018187">
    <property type="protein sequence ID" value="QGU81218.1"/>
    <property type="molecule type" value="Genomic_DNA"/>
</dbReference>
<dbReference type="EMBL" id="NSIW01000016">
    <property type="protein sequence ID" value="PZD55895.1"/>
    <property type="molecule type" value="Genomic_DNA"/>
</dbReference>
<keyword evidence="1" id="KW-0812">Transmembrane</keyword>
<keyword evidence="1" id="KW-1133">Transmembrane helix</keyword>
<dbReference type="InterPro" id="IPR019493">
    <property type="entry name" value="Bacteriocin_IIb_lactacin-rel"/>
</dbReference>
<evidence type="ECO:0000313" key="5">
    <source>
        <dbReference type="Proteomes" id="UP000422997"/>
    </source>
</evidence>
<accession>A0A2W1IAG9</accession>
<evidence type="ECO:0000313" key="4">
    <source>
        <dbReference type="Proteomes" id="UP000248776"/>
    </source>
</evidence>